<dbReference type="CDD" id="cd02440">
    <property type="entry name" value="AdoMet_MTases"/>
    <property type="match status" value="1"/>
</dbReference>
<dbReference type="Proteomes" id="UP000182200">
    <property type="component" value="Unassembled WGS sequence"/>
</dbReference>
<dbReference type="Gene3D" id="3.40.50.150">
    <property type="entry name" value="Vaccinia Virus protein VP39"/>
    <property type="match status" value="1"/>
</dbReference>
<accession>A0A0S4MTQ8</accession>
<proteinExistence type="predicted"/>
<evidence type="ECO:0000313" key="5">
    <source>
        <dbReference type="Proteomes" id="UP000182200"/>
    </source>
</evidence>
<organism evidence="3 4">
    <name type="scientific">Candidatus Kryptonium thompsonii</name>
    <dbReference type="NCBI Taxonomy" id="1633631"/>
    <lineage>
        <taxon>Bacteria</taxon>
        <taxon>Pseudomonadati</taxon>
        <taxon>Candidatus Kryptoniota</taxon>
        <taxon>Candidatus Kryptonium</taxon>
    </lineage>
</organism>
<dbReference type="GO" id="GO:0008757">
    <property type="term" value="F:S-adenosylmethionine-dependent methyltransferase activity"/>
    <property type="evidence" value="ECO:0007669"/>
    <property type="project" value="InterPro"/>
</dbReference>
<dbReference type="Pfam" id="PF08241">
    <property type="entry name" value="Methyltransf_11"/>
    <property type="match status" value="1"/>
</dbReference>
<dbReference type="PANTHER" id="PTHR43591">
    <property type="entry name" value="METHYLTRANSFERASE"/>
    <property type="match status" value="1"/>
</dbReference>
<dbReference type="InterPro" id="IPR029063">
    <property type="entry name" value="SAM-dependent_MTases_sf"/>
</dbReference>
<accession>A0A0P1LNR6</accession>
<evidence type="ECO:0000259" key="1">
    <source>
        <dbReference type="Pfam" id="PF08241"/>
    </source>
</evidence>
<dbReference type="RefSeq" id="WP_047133836.1">
    <property type="nucleotide sequence ID" value="NZ_CZVI01000005.1"/>
</dbReference>
<accession>A0A0P1LKY5</accession>
<accession>A0A0P1L646</accession>
<accession>A0A0P1LV17</accession>
<evidence type="ECO:0000313" key="3">
    <source>
        <dbReference type="EMBL" id="CUU02292.1"/>
    </source>
</evidence>
<reference evidence="3 4" key="2">
    <citation type="submission" date="2015-11" db="EMBL/GenBank/DDBJ databases">
        <authorList>
            <person name="Zhang Y."/>
            <person name="Guo Z."/>
        </authorList>
    </citation>
    <scope>NUCLEOTIDE SEQUENCE [LARGE SCALE GENOMIC DNA]</scope>
    <source>
        <strain evidence="3">JGI-4</strain>
    </source>
</reference>
<dbReference type="InterPro" id="IPR013216">
    <property type="entry name" value="Methyltransf_11"/>
</dbReference>
<sequence>MKDKQFTPWYFKPEIAKVYESFYEGKYKEADIQEKNLLKFLLDQIDGVSEILEVGCGTGHFTRWLGSLGYKIVGVDISPVMLGVAKELWDKGKFINARAEFLPFKDKSFDVVLYVACLEYMPDLVKVFKEAERVARRGIVMGLMNRWSLPTIRRIIQVKLGKNPYYYNARFYSLPMIKKELKRALDGKSYEFLDWRCAVFPKIFGIKKLLKFPLGGSFLGFGVKFK</sequence>
<gene>
    <name evidence="3" type="ORF">JGI4_00472</name>
    <name evidence="2" type="ORF">JGI8_00568</name>
</gene>
<accession>A0A0P1MAK2</accession>
<keyword evidence="3" id="KW-0489">Methyltransferase</keyword>
<accession>A0A0N7MZV5</accession>
<dbReference type="GO" id="GO:0032259">
    <property type="term" value="P:methylation"/>
    <property type="evidence" value="ECO:0007669"/>
    <property type="project" value="UniProtKB-KW"/>
</dbReference>
<evidence type="ECO:0000313" key="4">
    <source>
        <dbReference type="Proteomes" id="UP000182011"/>
    </source>
</evidence>
<dbReference type="EMBL" id="CZVI01000005">
    <property type="protein sequence ID" value="CUS82102.1"/>
    <property type="molecule type" value="Genomic_DNA"/>
</dbReference>
<accession>A0A0P1LHL9</accession>
<reference evidence="2 5" key="1">
    <citation type="submission" date="2015-11" db="EMBL/GenBank/DDBJ databases">
        <authorList>
            <person name="Varghese N."/>
        </authorList>
    </citation>
    <scope>NUCLEOTIDE SEQUENCE [LARGE SCALE GENOMIC DNA]</scope>
    <source>
        <strain evidence="2 5">JGI-8</strain>
    </source>
</reference>
<dbReference type="AlphaFoldDB" id="A0A0N7MZV5"/>
<name>A0A0N7MZV5_9BACT</name>
<keyword evidence="5" id="KW-1185">Reference proteome</keyword>
<dbReference type="EMBL" id="FAOP01000003">
    <property type="protein sequence ID" value="CUU02292.1"/>
    <property type="molecule type" value="Genomic_DNA"/>
</dbReference>
<dbReference type="SUPFAM" id="SSF53335">
    <property type="entry name" value="S-adenosyl-L-methionine-dependent methyltransferases"/>
    <property type="match status" value="1"/>
</dbReference>
<evidence type="ECO:0000313" key="2">
    <source>
        <dbReference type="EMBL" id="CUS82102.1"/>
    </source>
</evidence>
<keyword evidence="3" id="KW-0808">Transferase</keyword>
<accession>A0A0P1LSC7</accession>
<accession>A0A0P1MN66</accession>
<accession>A0A0N7MU59</accession>
<dbReference type="STRING" id="1633631.GCA_001442925_00472"/>
<accession>A0A0P1LCS6</accession>
<dbReference type="Proteomes" id="UP000182011">
    <property type="component" value="Unassembled WGS sequence"/>
</dbReference>
<protein>
    <submittedName>
        <fullName evidence="3">Methyltransferase domain-containing protein</fullName>
    </submittedName>
</protein>
<feature type="domain" description="Methyltransferase type 11" evidence="1">
    <location>
        <begin position="52"/>
        <end position="138"/>
    </location>
</feature>
<dbReference type="OrthoDB" id="9782767at2"/>